<dbReference type="AlphaFoldDB" id="A0A1H3PRG3"/>
<dbReference type="InterPro" id="IPR023187">
    <property type="entry name" value="Tscrpt_reg_MarR-type_CS"/>
</dbReference>
<reference evidence="5 6" key="1">
    <citation type="submission" date="2016-10" db="EMBL/GenBank/DDBJ databases">
        <authorList>
            <person name="de Groot N.N."/>
        </authorList>
    </citation>
    <scope>NUCLEOTIDE SEQUENCE [LARGE SCALE GENOMIC DNA]</scope>
    <source>
        <strain evidence="5 6">ICMP 14252</strain>
    </source>
</reference>
<evidence type="ECO:0000259" key="4">
    <source>
        <dbReference type="PROSITE" id="PS50995"/>
    </source>
</evidence>
<evidence type="ECO:0000256" key="1">
    <source>
        <dbReference type="ARBA" id="ARBA00023015"/>
    </source>
</evidence>
<dbReference type="EMBL" id="FNOX01000006">
    <property type="protein sequence ID" value="SDZ03551.1"/>
    <property type="molecule type" value="Genomic_DNA"/>
</dbReference>
<evidence type="ECO:0000313" key="6">
    <source>
        <dbReference type="Proteomes" id="UP000182902"/>
    </source>
</evidence>
<dbReference type="Proteomes" id="UP000182902">
    <property type="component" value="Unassembled WGS sequence"/>
</dbReference>
<sequence length="156" mass="17253">MKSAPPCSESPSTCVNGAVRRTSRRLGQIYDEAFAPCGLKATQYALLNRIAKAGTPKMGELAQTLVMDLSALGHTLKPLVRDGLVELRVDELDRRTRRVLLTEHGKRTHQAAKRISTQMAERFDQAFGREAAAQLRQTLDFIASDEFARTLLAKDA</sequence>
<evidence type="ECO:0000256" key="3">
    <source>
        <dbReference type="ARBA" id="ARBA00023163"/>
    </source>
</evidence>
<gene>
    <name evidence="5" type="ORF">SAMN05216247_106330</name>
</gene>
<organism evidence="5 6">
    <name type="scientific">Pseudomonas salomonii</name>
    <dbReference type="NCBI Taxonomy" id="191391"/>
    <lineage>
        <taxon>Bacteria</taxon>
        <taxon>Pseudomonadati</taxon>
        <taxon>Pseudomonadota</taxon>
        <taxon>Gammaproteobacteria</taxon>
        <taxon>Pseudomonadales</taxon>
        <taxon>Pseudomonadaceae</taxon>
        <taxon>Pseudomonas</taxon>
    </lineage>
</organism>
<keyword evidence="2 5" id="KW-0238">DNA-binding</keyword>
<proteinExistence type="predicted"/>
<dbReference type="PROSITE" id="PS01117">
    <property type="entry name" value="HTH_MARR_1"/>
    <property type="match status" value="1"/>
</dbReference>
<protein>
    <submittedName>
        <fullName evidence="5">DNA-binding transcriptional regulator, MarR family</fullName>
    </submittedName>
</protein>
<dbReference type="InterPro" id="IPR000835">
    <property type="entry name" value="HTH_MarR-typ"/>
</dbReference>
<dbReference type="InterPro" id="IPR036388">
    <property type="entry name" value="WH-like_DNA-bd_sf"/>
</dbReference>
<dbReference type="GO" id="GO:0003700">
    <property type="term" value="F:DNA-binding transcription factor activity"/>
    <property type="evidence" value="ECO:0007669"/>
    <property type="project" value="InterPro"/>
</dbReference>
<dbReference type="RefSeq" id="WP_239694334.1">
    <property type="nucleotide sequence ID" value="NZ_FNOX01000006.1"/>
</dbReference>
<dbReference type="PANTHER" id="PTHR42756">
    <property type="entry name" value="TRANSCRIPTIONAL REGULATOR, MARR"/>
    <property type="match status" value="1"/>
</dbReference>
<feature type="domain" description="HTH marR-type" evidence="4">
    <location>
        <begin position="12"/>
        <end position="144"/>
    </location>
</feature>
<keyword evidence="1" id="KW-0805">Transcription regulation</keyword>
<evidence type="ECO:0000313" key="5">
    <source>
        <dbReference type="EMBL" id="SDZ03551.1"/>
    </source>
</evidence>
<dbReference type="Pfam" id="PF12802">
    <property type="entry name" value="MarR_2"/>
    <property type="match status" value="1"/>
</dbReference>
<dbReference type="InterPro" id="IPR036390">
    <property type="entry name" value="WH_DNA-bd_sf"/>
</dbReference>
<accession>A0A1H3PRG3</accession>
<dbReference type="Gene3D" id="1.10.10.10">
    <property type="entry name" value="Winged helix-like DNA-binding domain superfamily/Winged helix DNA-binding domain"/>
    <property type="match status" value="1"/>
</dbReference>
<dbReference type="PANTHER" id="PTHR42756:SF1">
    <property type="entry name" value="TRANSCRIPTIONAL REPRESSOR OF EMRAB OPERON"/>
    <property type="match status" value="1"/>
</dbReference>
<dbReference type="PROSITE" id="PS50995">
    <property type="entry name" value="HTH_MARR_2"/>
    <property type="match status" value="1"/>
</dbReference>
<dbReference type="GO" id="GO:0003677">
    <property type="term" value="F:DNA binding"/>
    <property type="evidence" value="ECO:0007669"/>
    <property type="project" value="UniProtKB-KW"/>
</dbReference>
<dbReference type="SUPFAM" id="SSF46785">
    <property type="entry name" value="Winged helix' DNA-binding domain"/>
    <property type="match status" value="1"/>
</dbReference>
<keyword evidence="3" id="KW-0804">Transcription</keyword>
<dbReference type="SMART" id="SM00347">
    <property type="entry name" value="HTH_MARR"/>
    <property type="match status" value="1"/>
</dbReference>
<evidence type="ECO:0000256" key="2">
    <source>
        <dbReference type="ARBA" id="ARBA00023125"/>
    </source>
</evidence>
<name>A0A1H3PRG3_9PSED</name>